<reference evidence="2 3" key="1">
    <citation type="submission" date="2019-06" db="EMBL/GenBank/DDBJ databases">
        <title>Complete genome of Microbacterium foliorum M2.</title>
        <authorList>
            <person name="Cao G."/>
        </authorList>
    </citation>
    <scope>NUCLEOTIDE SEQUENCE [LARGE SCALE GENOMIC DNA]</scope>
    <source>
        <strain evidence="2 3">M2</strain>
    </source>
</reference>
<protein>
    <submittedName>
        <fullName evidence="2">MFS transporter</fullName>
    </submittedName>
</protein>
<feature type="transmembrane region" description="Helical" evidence="1">
    <location>
        <begin position="89"/>
        <end position="113"/>
    </location>
</feature>
<feature type="transmembrane region" description="Helical" evidence="1">
    <location>
        <begin position="317"/>
        <end position="339"/>
    </location>
</feature>
<feature type="transmembrane region" description="Helical" evidence="1">
    <location>
        <begin position="283"/>
        <end position="305"/>
    </location>
</feature>
<feature type="transmembrane region" description="Helical" evidence="1">
    <location>
        <begin position="196"/>
        <end position="220"/>
    </location>
</feature>
<dbReference type="SUPFAM" id="SSF103473">
    <property type="entry name" value="MFS general substrate transporter"/>
    <property type="match status" value="1"/>
</dbReference>
<feature type="transmembrane region" description="Helical" evidence="1">
    <location>
        <begin position="345"/>
        <end position="365"/>
    </location>
</feature>
<feature type="transmembrane region" description="Helical" evidence="1">
    <location>
        <begin position="226"/>
        <end position="250"/>
    </location>
</feature>
<dbReference type="PROSITE" id="PS51257">
    <property type="entry name" value="PROKAR_LIPOPROTEIN"/>
    <property type="match status" value="1"/>
</dbReference>
<dbReference type="Proteomes" id="UP000316125">
    <property type="component" value="Chromosome"/>
</dbReference>
<dbReference type="PANTHER" id="PTHR23530:SF1">
    <property type="entry name" value="PERMEASE, MAJOR FACILITATOR SUPERFAMILY-RELATED"/>
    <property type="match status" value="1"/>
</dbReference>
<accession>A0A4Y5YLN3</accession>
<proteinExistence type="predicted"/>
<dbReference type="InterPro" id="IPR053160">
    <property type="entry name" value="MFS_DHA3_Transporter"/>
</dbReference>
<dbReference type="AlphaFoldDB" id="A0A4Y5YLN3"/>
<dbReference type="OrthoDB" id="5118341at2"/>
<organism evidence="2 3">
    <name type="scientific">Microbacterium foliorum</name>
    <dbReference type="NCBI Taxonomy" id="104336"/>
    <lineage>
        <taxon>Bacteria</taxon>
        <taxon>Bacillati</taxon>
        <taxon>Actinomycetota</taxon>
        <taxon>Actinomycetes</taxon>
        <taxon>Micrococcales</taxon>
        <taxon>Microbacteriaceae</taxon>
        <taxon>Microbacterium</taxon>
    </lineage>
</organism>
<keyword evidence="1" id="KW-1133">Transmembrane helix</keyword>
<dbReference type="Pfam" id="PF07690">
    <property type="entry name" value="MFS_1"/>
    <property type="match status" value="1"/>
</dbReference>
<dbReference type="PANTHER" id="PTHR23530">
    <property type="entry name" value="TRANSPORT PROTEIN-RELATED"/>
    <property type="match status" value="1"/>
</dbReference>
<keyword evidence="1" id="KW-0812">Transmembrane</keyword>
<feature type="transmembrane region" description="Helical" evidence="1">
    <location>
        <begin position="156"/>
        <end position="175"/>
    </location>
</feature>
<feature type="transmembrane region" description="Helical" evidence="1">
    <location>
        <begin position="33"/>
        <end position="58"/>
    </location>
</feature>
<name>A0A4Y5YLN3_9MICO</name>
<feature type="transmembrane region" description="Helical" evidence="1">
    <location>
        <begin position="7"/>
        <end position="27"/>
    </location>
</feature>
<evidence type="ECO:0000256" key="1">
    <source>
        <dbReference type="SAM" id="Phobius"/>
    </source>
</evidence>
<dbReference type="InterPro" id="IPR036259">
    <property type="entry name" value="MFS_trans_sf"/>
</dbReference>
<dbReference type="Gene3D" id="1.20.1250.20">
    <property type="entry name" value="MFS general substrate transporter like domains"/>
    <property type="match status" value="1"/>
</dbReference>
<dbReference type="EMBL" id="CP041040">
    <property type="protein sequence ID" value="QDE33383.1"/>
    <property type="molecule type" value="Genomic_DNA"/>
</dbReference>
<feature type="transmembrane region" description="Helical" evidence="1">
    <location>
        <begin position="257"/>
        <end position="277"/>
    </location>
</feature>
<evidence type="ECO:0000313" key="3">
    <source>
        <dbReference type="Proteomes" id="UP000316125"/>
    </source>
</evidence>
<dbReference type="InterPro" id="IPR011701">
    <property type="entry name" value="MFS"/>
</dbReference>
<sequence length="381" mass="41543">MTRIYAFYILSAAGVACFTVVDVVYFQTLGYSLAFVGLMTSAFSIAVAVTELPFAVLFDRYSNKAALQIGNFVRIAAFSLFFLNLSPELLITAQVLAGIAVAALSGTSTALIINQIPKADATSISRTFGRLEYLAGAAAILAGLLGLWLFEIKPEFIWLGAIGLYTLATVTVFSFRDVDTHVERIPWKQYLNDSIGVVKGPYTLIYIVTNACAVAPFLLWQVKFDMVSLGFVFIGFFVMNVTSIVAPFFLRFIKVSASRVILLATFNAVATLLFAFLDQPALIVASFLIHIGLQILQTIVVAGLFHERIGNDYRATSESLVSMADSLIVAVVAPITMVIGDRWGAEWAITCSIMLYGVCILLVAVGQMRPSRRRSVMVEKS</sequence>
<dbReference type="RefSeq" id="WP_140035682.1">
    <property type="nucleotide sequence ID" value="NZ_CP041040.1"/>
</dbReference>
<dbReference type="GO" id="GO:0022857">
    <property type="term" value="F:transmembrane transporter activity"/>
    <property type="evidence" value="ECO:0007669"/>
    <property type="project" value="InterPro"/>
</dbReference>
<evidence type="ECO:0000313" key="2">
    <source>
        <dbReference type="EMBL" id="QDE33383.1"/>
    </source>
</evidence>
<gene>
    <name evidence="2" type="ORF">FIV50_00285</name>
</gene>
<keyword evidence="1" id="KW-0472">Membrane</keyword>
<feature type="transmembrane region" description="Helical" evidence="1">
    <location>
        <begin position="133"/>
        <end position="150"/>
    </location>
</feature>